<dbReference type="eggNOG" id="COG1432">
    <property type="taxonomic scope" value="Bacteria"/>
</dbReference>
<dbReference type="Gene3D" id="3.40.50.1010">
    <property type="entry name" value="5'-nuclease"/>
    <property type="match status" value="1"/>
</dbReference>
<protein>
    <recommendedName>
        <fullName evidence="1">NYN domain-containing protein</fullName>
    </recommendedName>
</protein>
<dbReference type="Pfam" id="PF01936">
    <property type="entry name" value="NYN"/>
    <property type="match status" value="1"/>
</dbReference>
<dbReference type="CDD" id="cd18722">
    <property type="entry name" value="PIN_NicB-like"/>
    <property type="match status" value="1"/>
</dbReference>
<sequence>MTRKVIIFTDGMFMRRRVLERNHFLYKPREIREYCQKHLRPNDYLVRIYYYDCKPLQARGTSPLNGKEIDFSRLESARLRHQLFEGLRHAPNFCLRLGSMEWNGRDWNVVGSKVSPLLKKEITVDDLSDSDIRPGSETTQISVKMALDMITLAARKAGDMFVLITDRTDLVPAMEMVRQEGVQVCLDNMHAPVSIELSEQADFISTQLNNKES</sequence>
<gene>
    <name evidence="2" type="ORF">Dthio_PD1527</name>
</gene>
<dbReference type="InterPro" id="IPR021139">
    <property type="entry name" value="NYN"/>
</dbReference>
<organism evidence="2 3">
    <name type="scientific">Desulfonatronospira thiodismutans ASO3-1</name>
    <dbReference type="NCBI Taxonomy" id="555779"/>
    <lineage>
        <taxon>Bacteria</taxon>
        <taxon>Pseudomonadati</taxon>
        <taxon>Thermodesulfobacteriota</taxon>
        <taxon>Desulfovibrionia</taxon>
        <taxon>Desulfovibrionales</taxon>
        <taxon>Desulfonatronovibrionaceae</taxon>
        <taxon>Desulfonatronospira</taxon>
    </lineage>
</organism>
<proteinExistence type="predicted"/>
<dbReference type="EMBL" id="ACJN02000002">
    <property type="protein sequence ID" value="EFI34179.1"/>
    <property type="molecule type" value="Genomic_DNA"/>
</dbReference>
<comment type="caution">
    <text evidence="2">The sequence shown here is derived from an EMBL/GenBank/DDBJ whole genome shotgun (WGS) entry which is preliminary data.</text>
</comment>
<evidence type="ECO:0000259" key="1">
    <source>
        <dbReference type="Pfam" id="PF01936"/>
    </source>
</evidence>
<evidence type="ECO:0000313" key="2">
    <source>
        <dbReference type="EMBL" id="EFI34179.1"/>
    </source>
</evidence>
<name>D6SN53_9BACT</name>
<reference evidence="2" key="1">
    <citation type="submission" date="2010-05" db="EMBL/GenBank/DDBJ databases">
        <title>The draft genome of Desulfonatronospira thiodismutans ASO3-1.</title>
        <authorList>
            <consortium name="US DOE Joint Genome Institute (JGI-PGF)"/>
            <person name="Lucas S."/>
            <person name="Copeland A."/>
            <person name="Lapidus A."/>
            <person name="Cheng J.-F."/>
            <person name="Bruce D."/>
            <person name="Goodwin L."/>
            <person name="Pitluck S."/>
            <person name="Chertkov O."/>
            <person name="Brettin T."/>
            <person name="Detter J.C."/>
            <person name="Han C."/>
            <person name="Land M.L."/>
            <person name="Hauser L."/>
            <person name="Kyrpides N."/>
            <person name="Mikhailova N."/>
            <person name="Muyzer G."/>
            <person name="Woyke T."/>
        </authorList>
    </citation>
    <scope>NUCLEOTIDE SEQUENCE [LARGE SCALE GENOMIC DNA]</scope>
    <source>
        <strain evidence="2">ASO3-1</strain>
    </source>
</reference>
<dbReference type="OrthoDB" id="9794137at2"/>
<feature type="domain" description="NYN" evidence="1">
    <location>
        <begin position="136"/>
        <end position="186"/>
    </location>
</feature>
<dbReference type="RefSeq" id="WP_008869509.1">
    <property type="nucleotide sequence ID" value="NZ_ACJN02000002.1"/>
</dbReference>
<keyword evidence="3" id="KW-1185">Reference proteome</keyword>
<accession>D6SN53</accession>
<dbReference type="AlphaFoldDB" id="D6SN53"/>
<evidence type="ECO:0000313" key="3">
    <source>
        <dbReference type="Proteomes" id="UP000005496"/>
    </source>
</evidence>
<dbReference type="Proteomes" id="UP000005496">
    <property type="component" value="Unassembled WGS sequence"/>
</dbReference>
<dbReference type="GO" id="GO:0004540">
    <property type="term" value="F:RNA nuclease activity"/>
    <property type="evidence" value="ECO:0007669"/>
    <property type="project" value="InterPro"/>
</dbReference>